<accession>A0A2P2CG18</accession>
<organism evidence="1">
    <name type="scientific">metagenome</name>
    <dbReference type="NCBI Taxonomy" id="256318"/>
    <lineage>
        <taxon>unclassified sequences</taxon>
        <taxon>metagenomes</taxon>
    </lineage>
</organism>
<dbReference type="AlphaFoldDB" id="A0A2P2CG18"/>
<sequence length="171" mass="18742">MRLSQPDRRSCGAASLVMARRLVDPRYAALVGDQATFAHEAATLHRRLTSPADVGGRRQVPWLRAVGTPPWAVARDLHVVTGVPYAVHPVRLGRHVWPHLAAAGPERPVAVYVGSRLLPRHVVLVTAVDGDEATTYEPSSGRLLHVARARWESGPLRLAGWDLPWCVISPR</sequence>
<reference evidence="1" key="1">
    <citation type="submission" date="2015-08" db="EMBL/GenBank/DDBJ databases">
        <authorList>
            <person name="Babu N.S."/>
            <person name="Beckwith C.J."/>
            <person name="Beseler K.G."/>
            <person name="Brison A."/>
            <person name="Carone J.V."/>
            <person name="Caskin T.P."/>
            <person name="Diamond M."/>
            <person name="Durham M.E."/>
            <person name="Foxe J.M."/>
            <person name="Go M."/>
            <person name="Henderson B.A."/>
            <person name="Jones I.B."/>
            <person name="McGettigan J.A."/>
            <person name="Micheletti S.J."/>
            <person name="Nasrallah M.E."/>
            <person name="Ortiz D."/>
            <person name="Piller C.R."/>
            <person name="Privatt S.R."/>
            <person name="Schneider S.L."/>
            <person name="Sharp S."/>
            <person name="Smith T.C."/>
            <person name="Stanton J.D."/>
            <person name="Ullery H.E."/>
            <person name="Wilson R.J."/>
            <person name="Serrano M.G."/>
            <person name="Buck G."/>
            <person name="Lee V."/>
            <person name="Wang Y."/>
            <person name="Carvalho R."/>
            <person name="Voegtly L."/>
            <person name="Shi R."/>
            <person name="Duckworth R."/>
            <person name="Johnson A."/>
            <person name="Loviza R."/>
            <person name="Walstead R."/>
            <person name="Shah Z."/>
            <person name="Kiflezghi M."/>
            <person name="Wade K."/>
            <person name="Ball S.L."/>
            <person name="Bradley K.W."/>
            <person name="Asai D.J."/>
            <person name="Bowman C.A."/>
            <person name="Russell D.A."/>
            <person name="Pope W.H."/>
            <person name="Jacobs-Sera D."/>
            <person name="Hendrix R.W."/>
            <person name="Hatfull G.F."/>
        </authorList>
    </citation>
    <scope>NUCLEOTIDE SEQUENCE</scope>
</reference>
<proteinExistence type="predicted"/>
<protein>
    <recommendedName>
        <fullName evidence="2">Peptidase C39-like domain-containing protein</fullName>
    </recommendedName>
</protein>
<evidence type="ECO:0008006" key="2">
    <source>
        <dbReference type="Google" id="ProtNLM"/>
    </source>
</evidence>
<gene>
    <name evidence="1" type="ORF">NOCA1240036</name>
</gene>
<name>A0A2P2CG18_9ZZZZ</name>
<evidence type="ECO:0000313" key="1">
    <source>
        <dbReference type="EMBL" id="CUR60867.1"/>
    </source>
</evidence>
<dbReference type="EMBL" id="CZKB01000017">
    <property type="protein sequence ID" value="CUR60867.1"/>
    <property type="molecule type" value="Genomic_DNA"/>
</dbReference>